<protein>
    <recommendedName>
        <fullName evidence="2">MACPF-like domain-containing protein</fullName>
    </recommendedName>
</protein>
<name>U4LKX7_PYROM</name>
<dbReference type="Proteomes" id="UP000018144">
    <property type="component" value="Unassembled WGS sequence"/>
</dbReference>
<evidence type="ECO:0000259" key="2">
    <source>
        <dbReference type="Pfam" id="PF22693"/>
    </source>
</evidence>
<feature type="compositionally biased region" description="Acidic residues" evidence="1">
    <location>
        <begin position="35"/>
        <end position="45"/>
    </location>
</feature>
<dbReference type="EMBL" id="HF935409">
    <property type="protein sequence ID" value="CCX30015.1"/>
    <property type="molecule type" value="Genomic_DNA"/>
</dbReference>
<feature type="domain" description="MACPF-like" evidence="2">
    <location>
        <begin position="339"/>
        <end position="501"/>
    </location>
</feature>
<evidence type="ECO:0000313" key="3">
    <source>
        <dbReference type="EMBL" id="CCX30015.1"/>
    </source>
</evidence>
<proteinExistence type="predicted"/>
<dbReference type="STRING" id="1076935.U4LKX7"/>
<feature type="compositionally biased region" description="Basic and acidic residues" evidence="1">
    <location>
        <begin position="219"/>
        <end position="235"/>
    </location>
</feature>
<feature type="compositionally biased region" description="Low complexity" evidence="1">
    <location>
        <begin position="447"/>
        <end position="458"/>
    </location>
</feature>
<feature type="compositionally biased region" description="Polar residues" evidence="1">
    <location>
        <begin position="237"/>
        <end position="247"/>
    </location>
</feature>
<organism evidence="3 4">
    <name type="scientific">Pyronema omphalodes (strain CBS 100304)</name>
    <name type="common">Pyronema confluens</name>
    <dbReference type="NCBI Taxonomy" id="1076935"/>
    <lineage>
        <taxon>Eukaryota</taxon>
        <taxon>Fungi</taxon>
        <taxon>Dikarya</taxon>
        <taxon>Ascomycota</taxon>
        <taxon>Pezizomycotina</taxon>
        <taxon>Pezizomycetes</taxon>
        <taxon>Pezizales</taxon>
        <taxon>Pyronemataceae</taxon>
        <taxon>Pyronema</taxon>
    </lineage>
</organism>
<dbReference type="eggNOG" id="ENOG502SI6W">
    <property type="taxonomic scope" value="Eukaryota"/>
</dbReference>
<keyword evidence="4" id="KW-1185">Reference proteome</keyword>
<feature type="compositionally biased region" description="Basic and acidic residues" evidence="1">
    <location>
        <begin position="175"/>
        <end position="187"/>
    </location>
</feature>
<sequence length="875" mass="96327">MSLWRIGPSRLGGTFEEEAKGAKDNAATEPKKSDTEEDDGLDADESATKSKNSTRVVKIWFHKTGSEVKKTNEASKEVKEMLEKLKPNLTMREQKKLELNLKALEVKEELKASDYAPTAMQAGKHASQLSETEWETVLQNSGVFYGWRIDVQKNRIVRATKPAFRLRPGLNMPKPIEKEREKKKGAVTEKASSETAGNITDNTVPKAATTGNTASDTPPAEKTEEEKAKLEKDTAGKGTNLSTPSKSNKPDIKSGEDVDVDELLSTAPAKPNAIPYFIVTDKSSVNVVSVTHEFQELMASNRFDSTSVEASVSGGAFGWSAAASAGAKNDNESAESSSKKTYGKFPRVTVYLNPDDLEPTDDLKEALKVIRKQKNIKHLRKLHETYGHLFCHQVELGGCLETSKVVQADATTSESSEKHQFKAEVGVAVSSPYGIGGSMKASHERGNQTAQGTNTQNQSEAMSFDATGGNTLLAANPPAWTASVMDFNNWRVIERSKLTPLADAIAGNPKYSGVKQWFIQAVPKLSEYLTVTDSRTVDVRFKVVLDDSLTRVLRKTIPAYLAHYPDNPPKPILTSLRKTPRTVQKSVVKYKSEFLGLISLPYYDMTTVTEQVEVEDKDAMFFPASTQAPVIASGTRSDTDRSRVVWTIEVPTGNSVGILALIQTCFADLSVIIHEVALTMGVYRNQQGVYLPAMSSSDEHSLWRILKYDDSKNGDQIKDGERVRLCCKFSDQTGGFRDFHEDSYGRRRFTKPKDMATDSLYLKLPYPGFQNLKSEFGSSMVLSPDDKKVPVVQNINLLKRDTDGKTIVPGQNSYSLFDLSFRLDSVDNNGEGDALDFMNSADRAAHTSTEKSLAPEPGSPQDILTALIYGANMRL</sequence>
<dbReference type="OMA" id="ERHYWRI"/>
<dbReference type="OrthoDB" id="2562973at2759"/>
<feature type="region of interest" description="Disordered" evidence="1">
    <location>
        <begin position="166"/>
        <end position="255"/>
    </location>
</feature>
<feature type="region of interest" description="Disordered" evidence="1">
    <location>
        <begin position="1"/>
        <end position="52"/>
    </location>
</feature>
<gene>
    <name evidence="3" type="ORF">PCON_07943</name>
</gene>
<evidence type="ECO:0000256" key="1">
    <source>
        <dbReference type="SAM" id="MobiDB-lite"/>
    </source>
</evidence>
<dbReference type="InterPro" id="IPR054586">
    <property type="entry name" value="MACPF_1_fungal"/>
</dbReference>
<evidence type="ECO:0000313" key="4">
    <source>
        <dbReference type="Proteomes" id="UP000018144"/>
    </source>
</evidence>
<feature type="region of interest" description="Disordered" evidence="1">
    <location>
        <begin position="436"/>
        <end position="458"/>
    </location>
</feature>
<feature type="compositionally biased region" description="Polar residues" evidence="1">
    <location>
        <begin position="193"/>
        <end position="215"/>
    </location>
</feature>
<accession>U4LKX7</accession>
<dbReference type="AlphaFoldDB" id="U4LKX7"/>
<dbReference type="Pfam" id="PF22693">
    <property type="entry name" value="MACPF_1"/>
    <property type="match status" value="1"/>
</dbReference>
<reference evidence="3 4" key="1">
    <citation type="journal article" date="2013" name="PLoS Genet.">
        <title>The genome and development-dependent transcriptomes of Pyronema confluens: a window into fungal evolution.</title>
        <authorList>
            <person name="Traeger S."/>
            <person name="Altegoer F."/>
            <person name="Freitag M."/>
            <person name="Gabaldon T."/>
            <person name="Kempken F."/>
            <person name="Kumar A."/>
            <person name="Marcet-Houben M."/>
            <person name="Poggeler S."/>
            <person name="Stajich J.E."/>
            <person name="Nowrousian M."/>
        </authorList>
    </citation>
    <scope>NUCLEOTIDE SEQUENCE [LARGE SCALE GENOMIC DNA]</scope>
    <source>
        <strain evidence="4">CBS 100304</strain>
        <tissue evidence="3">Vegetative mycelium</tissue>
    </source>
</reference>